<evidence type="ECO:0000256" key="6">
    <source>
        <dbReference type="ARBA" id="ARBA00022840"/>
    </source>
</evidence>
<dbReference type="EMBL" id="JANBVO010000035">
    <property type="protein sequence ID" value="KAJ9137229.1"/>
    <property type="molecule type" value="Genomic_DNA"/>
</dbReference>
<keyword evidence="14" id="KW-1185">Reference proteome</keyword>
<dbReference type="Pfam" id="PF00664">
    <property type="entry name" value="ABC_membrane"/>
    <property type="match status" value="2"/>
</dbReference>
<dbReference type="InterPro" id="IPR027417">
    <property type="entry name" value="P-loop_NTPase"/>
</dbReference>
<feature type="domain" description="ABC transmembrane type-1" evidence="12">
    <location>
        <begin position="893"/>
        <end position="1171"/>
    </location>
</feature>
<dbReference type="GO" id="GO:0016020">
    <property type="term" value="C:membrane"/>
    <property type="evidence" value="ECO:0007669"/>
    <property type="project" value="UniProtKB-SubCell"/>
</dbReference>
<comment type="caution">
    <text evidence="13">The sequence shown here is derived from an EMBL/GenBank/DDBJ whole genome shotgun (WGS) entry which is preliminary data.</text>
</comment>
<accession>A0AA38RHN2</accession>
<dbReference type="PROSITE" id="PS50893">
    <property type="entry name" value="ABC_TRANSPORTER_2"/>
    <property type="match status" value="2"/>
</dbReference>
<dbReference type="SUPFAM" id="SSF90123">
    <property type="entry name" value="ABC transporter transmembrane region"/>
    <property type="match status" value="2"/>
</dbReference>
<dbReference type="GO" id="GO:0140359">
    <property type="term" value="F:ABC-type transporter activity"/>
    <property type="evidence" value="ECO:0007669"/>
    <property type="project" value="InterPro"/>
</dbReference>
<feature type="transmembrane region" description="Helical" evidence="10">
    <location>
        <begin position="172"/>
        <end position="192"/>
    </location>
</feature>
<evidence type="ECO:0000256" key="7">
    <source>
        <dbReference type="ARBA" id="ARBA00022989"/>
    </source>
</evidence>
<dbReference type="Proteomes" id="UP001174694">
    <property type="component" value="Unassembled WGS sequence"/>
</dbReference>
<dbReference type="FunFam" id="1.20.1560.10:FF:000013">
    <property type="entry name" value="ABC transporter C family member 2"/>
    <property type="match status" value="1"/>
</dbReference>
<feature type="transmembrane region" description="Helical" evidence="10">
    <location>
        <begin position="442"/>
        <end position="461"/>
    </location>
</feature>
<evidence type="ECO:0000256" key="2">
    <source>
        <dbReference type="ARBA" id="ARBA00022448"/>
    </source>
</evidence>
<dbReference type="PANTHER" id="PTHR24223:SF356">
    <property type="entry name" value="ATP-BINDING CASSETTE TRANSPORTER ABC4"/>
    <property type="match status" value="1"/>
</dbReference>
<keyword evidence="6 13" id="KW-0067">ATP-binding</keyword>
<reference evidence="13" key="1">
    <citation type="submission" date="2022-07" db="EMBL/GenBank/DDBJ databases">
        <title>Fungi with potential for degradation of polypropylene.</title>
        <authorList>
            <person name="Gostincar C."/>
        </authorList>
    </citation>
    <scope>NUCLEOTIDE SEQUENCE</scope>
    <source>
        <strain evidence="13">EXF-13308</strain>
    </source>
</reference>
<proteinExistence type="predicted"/>
<feature type="transmembrane region" description="Helical" evidence="10">
    <location>
        <begin position="49"/>
        <end position="67"/>
    </location>
</feature>
<dbReference type="CDD" id="cd03250">
    <property type="entry name" value="ABCC_MRP_domain1"/>
    <property type="match status" value="1"/>
</dbReference>
<keyword evidence="2" id="KW-0813">Transport</keyword>
<dbReference type="InterPro" id="IPR003593">
    <property type="entry name" value="AAA+_ATPase"/>
</dbReference>
<dbReference type="SMART" id="SM00382">
    <property type="entry name" value="AAA"/>
    <property type="match status" value="2"/>
</dbReference>
<protein>
    <submittedName>
        <fullName evidence="13">ATP-binding cassette transporter abc4</fullName>
    </submittedName>
</protein>
<evidence type="ECO:0000256" key="8">
    <source>
        <dbReference type="ARBA" id="ARBA00023136"/>
    </source>
</evidence>
<keyword evidence="4" id="KW-0677">Repeat</keyword>
<evidence type="ECO:0000256" key="3">
    <source>
        <dbReference type="ARBA" id="ARBA00022692"/>
    </source>
</evidence>
<evidence type="ECO:0000259" key="12">
    <source>
        <dbReference type="PROSITE" id="PS50929"/>
    </source>
</evidence>
<dbReference type="InterPro" id="IPR036640">
    <property type="entry name" value="ABC1_TM_sf"/>
</dbReference>
<dbReference type="GO" id="GO:0005524">
    <property type="term" value="F:ATP binding"/>
    <property type="evidence" value="ECO:0007669"/>
    <property type="project" value="UniProtKB-KW"/>
</dbReference>
<dbReference type="SUPFAM" id="SSF52540">
    <property type="entry name" value="P-loop containing nucleoside triphosphate hydrolases"/>
    <property type="match status" value="2"/>
</dbReference>
<dbReference type="CDD" id="cd18604">
    <property type="entry name" value="ABC_6TM_VMR1_D2_like"/>
    <property type="match status" value="1"/>
</dbReference>
<feature type="transmembrane region" description="Helical" evidence="10">
    <location>
        <begin position="144"/>
        <end position="166"/>
    </location>
</feature>
<sequence>MDSLYRFDVGVSGARHEPPEYNQVSYFSQSTQTDVAWINTAARLATSGYLHTAVFFISLLWTLSGVLRGAAKGPRLDIKAAKIRLPFELCSQLTRAAALGFIIVDAVRNGGQWLNVLMIGCAFFVGLLRLANDLRWRHLALHQVNFLLTGAFFLLFASELLPLLAVHSDHHPTAMVLGAFSSVAAALLVALLTPREWLPPSMELTSSQRPPESEPAAEETCSWFNLYLTFEWLTPLVWKGCRRQVTMDELPSLPWYDEPLLLLSRILGARDRGKTTLRTTFIFLRKEIILMAIWSALTYSIEMVAPFAMYELLAYLAAPDAARYRPGLWLFLMFAGPMARSVTFQQYIFTSTRLIVRLKSAMTQELYVRAMSSMEMEEDVLNNPNTTGATQAQKSTAAGRLANLMASDIDAIFQARDIIITIIGCPVGVIIALIGLYKITGWAALVGASIMILTAPIPAMLAQWMGRTQRKVKAAQDARISLISEYLGSIRAIKYFAWEDAMTKIVDDAREKEQNELWRVSLLWAIMGEVIEFMPVAALLSIFTIYVVVTRQPLTAAVAFTTLSLVRTMRRNIGMVGYLSRNATNAAISINRLDRYFASTVPLTRYPVGPLRIENATFRRNKKATFVLKDISIDFVEGGLNVIRGTSGSGKTTLLLSILGETILEAGSVTRPDDVAFSSQTAWLQSGTVRENILFNSPFEEARYERVINACCLPLDFSELSDGDNTEIGENGATLSGGQRARVALARALYSKAPLLLLDDIFSALDSKTAASVWELCFCTDMLKGRTVVLVTQLPWVASQSDLAVTLENGSIERCEPNIGVVRKPASLIKKEAGVDEDIINGDGHAADDKLKVTEDKAKKDEIATEMEATGKTARLSFFQYMLYFGNPLYATFAVFMSVLFNITFIATSLWLSVWVNAYSRDEAVNIGFYLGVYAALSLIDITVDGSLFLTYAYGAWVAAKRLHAMFIRSVMNVSLSWYKNVPVGRVVNRFSRDMASLDNTLSRILGGCMDEFIKVFFRIGAVSSIMPVFMLPAFFTCLIGVAFGEMYTRCAVVVKRLVSSSQSPVFSQFSDSMAGLAVIRARANMPEMFGGMLAERLRAYSRAQEATYNLNRWVALRIDFVTALVMTCAGAIAVSKAGLLPAGLVGFSLTNATGLGETILMLVRLMNELEVELQSFHRVKEYTVLDPEDKTDDLHSDVVLAEEIAERTIPEDWPRTGSIEFRNVTIRYDPDGPDILKDINLTFGAGERVAVIGRTGSGKSTLVLSLLRFTDIVAGTILYDGVDITAIPRKRLRQALTIIPQEAVLFNGTVGSNLDPSGEVLPEILESALRSCAGIASFQFHDGDRATDNGGPVANATDEVNDTETAPLLSNGGGGSGSNGSTPSYGSLSGKLAEAGGLDLTTVVDAKGENFSHGQRQVLSLCRALVRSSKLLLLDEATASMDYETDAGIQGVLRREMSAAGRRDRTLVTIAHRLRTIADYDKVVVMGGGRVLEVGSPRELFAGKGQFYEMVLHSGEVEELKGLIGEE</sequence>
<feature type="transmembrane region" description="Helical" evidence="10">
    <location>
        <begin position="522"/>
        <end position="547"/>
    </location>
</feature>
<evidence type="ECO:0000256" key="1">
    <source>
        <dbReference type="ARBA" id="ARBA00004141"/>
    </source>
</evidence>
<dbReference type="InterPro" id="IPR050173">
    <property type="entry name" value="ABC_transporter_C-like"/>
</dbReference>
<organism evidence="13 14">
    <name type="scientific">Pleurostoma richardsiae</name>
    <dbReference type="NCBI Taxonomy" id="41990"/>
    <lineage>
        <taxon>Eukaryota</taxon>
        <taxon>Fungi</taxon>
        <taxon>Dikarya</taxon>
        <taxon>Ascomycota</taxon>
        <taxon>Pezizomycotina</taxon>
        <taxon>Sordariomycetes</taxon>
        <taxon>Sordariomycetidae</taxon>
        <taxon>Calosphaeriales</taxon>
        <taxon>Pleurostomataceae</taxon>
        <taxon>Pleurostoma</taxon>
    </lineage>
</organism>
<keyword evidence="7 10" id="KW-1133">Transmembrane helix</keyword>
<feature type="region of interest" description="Disordered" evidence="9">
    <location>
        <begin position="1365"/>
        <end position="1389"/>
    </location>
</feature>
<evidence type="ECO:0000313" key="14">
    <source>
        <dbReference type="Proteomes" id="UP001174694"/>
    </source>
</evidence>
<feature type="transmembrane region" description="Helical" evidence="10">
    <location>
        <begin position="418"/>
        <end position="436"/>
    </location>
</feature>
<dbReference type="CDD" id="cd03244">
    <property type="entry name" value="ABCC_MRP_domain2"/>
    <property type="match status" value="1"/>
</dbReference>
<keyword evidence="5" id="KW-0547">Nucleotide-binding</keyword>
<evidence type="ECO:0000259" key="11">
    <source>
        <dbReference type="PROSITE" id="PS50893"/>
    </source>
</evidence>
<evidence type="ECO:0000256" key="10">
    <source>
        <dbReference type="SAM" id="Phobius"/>
    </source>
</evidence>
<dbReference type="CDD" id="cd18596">
    <property type="entry name" value="ABC_6TM_VMR1_D1_like"/>
    <property type="match status" value="1"/>
</dbReference>
<evidence type="ECO:0000256" key="4">
    <source>
        <dbReference type="ARBA" id="ARBA00022737"/>
    </source>
</evidence>
<evidence type="ECO:0000256" key="5">
    <source>
        <dbReference type="ARBA" id="ARBA00022741"/>
    </source>
</evidence>
<dbReference type="PROSITE" id="PS00211">
    <property type="entry name" value="ABC_TRANSPORTER_1"/>
    <property type="match status" value="2"/>
</dbReference>
<dbReference type="PROSITE" id="PS50929">
    <property type="entry name" value="ABC_TM1F"/>
    <property type="match status" value="2"/>
</dbReference>
<dbReference type="Pfam" id="PF00005">
    <property type="entry name" value="ABC_tran"/>
    <property type="match status" value="2"/>
</dbReference>
<dbReference type="InterPro" id="IPR017871">
    <property type="entry name" value="ABC_transporter-like_CS"/>
</dbReference>
<dbReference type="Gene3D" id="3.40.50.300">
    <property type="entry name" value="P-loop containing nucleotide triphosphate hydrolases"/>
    <property type="match status" value="2"/>
</dbReference>
<dbReference type="PANTHER" id="PTHR24223">
    <property type="entry name" value="ATP-BINDING CASSETTE SUB-FAMILY C"/>
    <property type="match status" value="1"/>
</dbReference>
<feature type="transmembrane region" description="Helical" evidence="10">
    <location>
        <begin position="113"/>
        <end position="132"/>
    </location>
</feature>
<dbReference type="InterPro" id="IPR003439">
    <property type="entry name" value="ABC_transporter-like_ATP-bd"/>
</dbReference>
<gene>
    <name evidence="13" type="ORF">NKR23_g9248</name>
</gene>
<feature type="transmembrane region" description="Helical" evidence="10">
    <location>
        <begin position="889"/>
        <end position="915"/>
    </location>
</feature>
<feature type="domain" description="ABC transmembrane type-1" evidence="12">
    <location>
        <begin position="289"/>
        <end position="585"/>
    </location>
</feature>
<evidence type="ECO:0000256" key="9">
    <source>
        <dbReference type="SAM" id="MobiDB-lite"/>
    </source>
</evidence>
<keyword evidence="8 10" id="KW-0472">Membrane</keyword>
<feature type="transmembrane region" description="Helical" evidence="10">
    <location>
        <begin position="288"/>
        <end position="308"/>
    </location>
</feature>
<dbReference type="GO" id="GO:0005737">
    <property type="term" value="C:cytoplasm"/>
    <property type="evidence" value="ECO:0007669"/>
    <property type="project" value="UniProtKB-ARBA"/>
</dbReference>
<dbReference type="Gene3D" id="1.20.1560.10">
    <property type="entry name" value="ABC transporter type 1, transmembrane domain"/>
    <property type="match status" value="2"/>
</dbReference>
<feature type="transmembrane region" description="Helical" evidence="10">
    <location>
        <begin position="927"/>
        <end position="960"/>
    </location>
</feature>
<feature type="transmembrane region" description="Helical" evidence="10">
    <location>
        <begin position="1020"/>
        <end position="1044"/>
    </location>
</feature>
<keyword evidence="3 10" id="KW-0812">Transmembrane</keyword>
<dbReference type="InterPro" id="IPR011527">
    <property type="entry name" value="ABC1_TM_dom"/>
</dbReference>
<name>A0AA38RHN2_9PEZI</name>
<feature type="transmembrane region" description="Helical" evidence="10">
    <location>
        <begin position="328"/>
        <end position="349"/>
    </location>
</feature>
<evidence type="ECO:0000313" key="13">
    <source>
        <dbReference type="EMBL" id="KAJ9137229.1"/>
    </source>
</evidence>
<feature type="domain" description="ABC transporter" evidence="11">
    <location>
        <begin position="611"/>
        <end position="834"/>
    </location>
</feature>
<feature type="domain" description="ABC transporter" evidence="11">
    <location>
        <begin position="1220"/>
        <end position="1514"/>
    </location>
</feature>
<comment type="subcellular location">
    <subcellularLocation>
        <location evidence="1">Membrane</location>
        <topology evidence="1">Multi-pass membrane protein</topology>
    </subcellularLocation>
</comment>
<dbReference type="GO" id="GO:0016887">
    <property type="term" value="F:ATP hydrolysis activity"/>
    <property type="evidence" value="ECO:0007669"/>
    <property type="project" value="InterPro"/>
</dbReference>